<sequence>MGNDLIPRYRTFSVWPRADQWMFPSCSPSASGSCSPVFGAFSSCFLRLHGPSRGYITNAAGQQAFFAMPESHRRVFKPKFALLAKGSTRLQVHETTNYYSLCRSTFICVSGSGLYAVWAPISSPRSPL</sequence>
<evidence type="ECO:0000313" key="1">
    <source>
        <dbReference type="EMBL" id="RDH31535.1"/>
    </source>
</evidence>
<dbReference type="GeneID" id="38144459"/>
<evidence type="ECO:0000313" key="2">
    <source>
        <dbReference type="Proteomes" id="UP000253729"/>
    </source>
</evidence>
<keyword evidence="2" id="KW-1185">Reference proteome</keyword>
<dbReference type="RefSeq" id="XP_026624557.1">
    <property type="nucleotide sequence ID" value="XM_026776103.1"/>
</dbReference>
<reference evidence="1 2" key="1">
    <citation type="submission" date="2018-07" db="EMBL/GenBank/DDBJ databases">
        <title>The genomes of Aspergillus section Nigri reveals drivers in fungal speciation.</title>
        <authorList>
            <consortium name="DOE Joint Genome Institute"/>
            <person name="Vesth T.C."/>
            <person name="Nybo J."/>
            <person name="Theobald S."/>
            <person name="Brandl J."/>
            <person name="Frisvad J.C."/>
            <person name="Nielsen K.F."/>
            <person name="Lyhne E.K."/>
            <person name="Kogle M.E."/>
            <person name="Kuo A."/>
            <person name="Riley R."/>
            <person name="Clum A."/>
            <person name="Nolan M."/>
            <person name="Lipzen A."/>
            <person name="Salamov A."/>
            <person name="Henrissat B."/>
            <person name="Wiebenga A."/>
            <person name="De vries R.P."/>
            <person name="Grigoriev I.V."/>
            <person name="Mortensen U.H."/>
            <person name="Andersen M.R."/>
            <person name="Baker S.E."/>
        </authorList>
    </citation>
    <scope>NUCLEOTIDE SEQUENCE [LARGE SCALE GENOMIC DNA]</scope>
    <source>
        <strain evidence="1 2">CBS 139.54b</strain>
    </source>
</reference>
<dbReference type="Proteomes" id="UP000253729">
    <property type="component" value="Unassembled WGS sequence"/>
</dbReference>
<accession>A0A3F3PXC9</accession>
<gene>
    <name evidence="1" type="ORF">BDQ94DRAFT_58209</name>
</gene>
<name>A0A3F3PXC9_9EURO</name>
<dbReference type="EMBL" id="KZ852054">
    <property type="protein sequence ID" value="RDH31535.1"/>
    <property type="molecule type" value="Genomic_DNA"/>
</dbReference>
<protein>
    <submittedName>
        <fullName evidence="1">Uncharacterized protein</fullName>
    </submittedName>
</protein>
<dbReference type="AlphaFoldDB" id="A0A3F3PXC9"/>
<proteinExistence type="predicted"/>
<organism evidence="1 2">
    <name type="scientific">Aspergillus welwitschiae</name>
    <dbReference type="NCBI Taxonomy" id="1341132"/>
    <lineage>
        <taxon>Eukaryota</taxon>
        <taxon>Fungi</taxon>
        <taxon>Dikarya</taxon>
        <taxon>Ascomycota</taxon>
        <taxon>Pezizomycotina</taxon>
        <taxon>Eurotiomycetes</taxon>
        <taxon>Eurotiomycetidae</taxon>
        <taxon>Eurotiales</taxon>
        <taxon>Aspergillaceae</taxon>
        <taxon>Aspergillus</taxon>
        <taxon>Aspergillus subgen. Circumdati</taxon>
    </lineage>
</organism>